<keyword evidence="4 7" id="KW-0812">Transmembrane</keyword>
<evidence type="ECO:0000259" key="8">
    <source>
        <dbReference type="PROSITE" id="PS50928"/>
    </source>
</evidence>
<dbReference type="Pfam" id="PF00528">
    <property type="entry name" value="BPD_transp_1"/>
    <property type="match status" value="1"/>
</dbReference>
<dbReference type="STRING" id="1508404.JMA_07940"/>
<feature type="transmembrane region" description="Helical" evidence="7">
    <location>
        <begin position="7"/>
        <end position="25"/>
    </location>
</feature>
<evidence type="ECO:0000256" key="7">
    <source>
        <dbReference type="RuleBase" id="RU363032"/>
    </source>
</evidence>
<reference evidence="9 10" key="1">
    <citation type="submission" date="2014-08" db="EMBL/GenBank/DDBJ databases">
        <title>Complete genome of a marine bacteria Jeotgalibacillus malaysiensis.</title>
        <authorList>
            <person name="Yaakop A.S."/>
            <person name="Chan K.-G."/>
            <person name="Goh K.M."/>
        </authorList>
    </citation>
    <scope>NUCLEOTIDE SEQUENCE [LARGE SCALE GENOMIC DNA]</scope>
    <source>
        <strain evidence="9 10">D5</strain>
    </source>
</reference>
<dbReference type="SUPFAM" id="SSF161098">
    <property type="entry name" value="MetI-like"/>
    <property type="match status" value="1"/>
</dbReference>
<feature type="transmembrane region" description="Helical" evidence="7">
    <location>
        <begin position="168"/>
        <end position="191"/>
    </location>
</feature>
<feature type="transmembrane region" description="Helical" evidence="7">
    <location>
        <begin position="279"/>
        <end position="301"/>
    </location>
</feature>
<evidence type="ECO:0000256" key="3">
    <source>
        <dbReference type="ARBA" id="ARBA00022475"/>
    </source>
</evidence>
<evidence type="ECO:0000256" key="2">
    <source>
        <dbReference type="ARBA" id="ARBA00022448"/>
    </source>
</evidence>
<dbReference type="InterPro" id="IPR035906">
    <property type="entry name" value="MetI-like_sf"/>
</dbReference>
<evidence type="ECO:0000256" key="1">
    <source>
        <dbReference type="ARBA" id="ARBA00004651"/>
    </source>
</evidence>
<evidence type="ECO:0000256" key="4">
    <source>
        <dbReference type="ARBA" id="ARBA00022692"/>
    </source>
</evidence>
<dbReference type="InterPro" id="IPR000515">
    <property type="entry name" value="MetI-like"/>
</dbReference>
<dbReference type="KEGG" id="jeo:JMA_07940"/>
<keyword evidence="10" id="KW-1185">Reference proteome</keyword>
<dbReference type="Proteomes" id="UP000031449">
    <property type="component" value="Chromosome"/>
</dbReference>
<keyword evidence="5 7" id="KW-1133">Transmembrane helix</keyword>
<keyword evidence="6 7" id="KW-0472">Membrane</keyword>
<organism evidence="9 10">
    <name type="scientific">Jeotgalibacillus malaysiensis</name>
    <dbReference type="NCBI Taxonomy" id="1508404"/>
    <lineage>
        <taxon>Bacteria</taxon>
        <taxon>Bacillati</taxon>
        <taxon>Bacillota</taxon>
        <taxon>Bacilli</taxon>
        <taxon>Bacillales</taxon>
        <taxon>Caryophanaceae</taxon>
        <taxon>Jeotgalibacillus</taxon>
    </lineage>
</organism>
<dbReference type="BioCyc" id="JESP1508404:G14D9-10011-MONOMER"/>
<evidence type="ECO:0000256" key="6">
    <source>
        <dbReference type="ARBA" id="ARBA00023136"/>
    </source>
</evidence>
<dbReference type="PANTHER" id="PTHR30465">
    <property type="entry name" value="INNER MEMBRANE ABC TRANSPORTER"/>
    <property type="match status" value="1"/>
</dbReference>
<feature type="transmembrane region" description="Helical" evidence="7">
    <location>
        <begin position="121"/>
        <end position="148"/>
    </location>
</feature>
<keyword evidence="3" id="KW-1003">Cell membrane</keyword>
<comment type="similarity">
    <text evidence="7">Belongs to the binding-protein-dependent transport system permease family.</text>
</comment>
<dbReference type="EMBL" id="CP009416">
    <property type="protein sequence ID" value="AJD90111.1"/>
    <property type="molecule type" value="Genomic_DNA"/>
</dbReference>
<dbReference type="CDD" id="cd06261">
    <property type="entry name" value="TM_PBP2"/>
    <property type="match status" value="1"/>
</dbReference>
<evidence type="ECO:0000313" key="10">
    <source>
        <dbReference type="Proteomes" id="UP000031449"/>
    </source>
</evidence>
<dbReference type="PROSITE" id="PS50928">
    <property type="entry name" value="ABC_TM1"/>
    <property type="match status" value="1"/>
</dbReference>
<name>A0A0B5AJ68_9BACL</name>
<gene>
    <name evidence="9" type="ORF">JMA_07940</name>
</gene>
<comment type="subcellular location">
    <subcellularLocation>
        <location evidence="1 7">Cell membrane</location>
        <topology evidence="1 7">Multi-pass membrane protein</topology>
    </subcellularLocation>
</comment>
<dbReference type="PANTHER" id="PTHR30465:SF44">
    <property type="entry name" value="ABC-TYPE DIPEPTIDE_OLIGOPEPTIDE TRANSPORT SYSTEM, PERMEASE COMPONENT"/>
    <property type="match status" value="1"/>
</dbReference>
<keyword evidence="2 7" id="KW-0813">Transport</keyword>
<sequence length="314" mass="35259">MRTRIGKLLIQWVAAFVVLMLLLLLPRDMEIESGPSGEFVAAHYQYSFSAHVESVKGFLAPILNGEGLGNDRYNRPFFGHAWEMMQRSLWLIIPAFFISILAGVAKGVFDFRTRHGKRKVVGLQTTWLGLSVPDLVFIVFIQMTLMYLNMKGIITGLSLYSAGNPEAVVMNVIYLSVFPMFYLANVTFQALSDENGAEYIRTARAKGVSSYKLLYIHMLRNGLAKIFVHTNTVVLYLLSNLFVIEYLTQYKGAAYYFKEYVTVSTRIVDGQSLNLNEGAIAAFTFFFTVLILLAGLISQVARAYLLPHERGGEG</sequence>
<dbReference type="GO" id="GO:0005886">
    <property type="term" value="C:plasma membrane"/>
    <property type="evidence" value="ECO:0007669"/>
    <property type="project" value="UniProtKB-SubCell"/>
</dbReference>
<dbReference type="GO" id="GO:0055085">
    <property type="term" value="P:transmembrane transport"/>
    <property type="evidence" value="ECO:0007669"/>
    <property type="project" value="InterPro"/>
</dbReference>
<evidence type="ECO:0000256" key="5">
    <source>
        <dbReference type="ARBA" id="ARBA00022989"/>
    </source>
</evidence>
<dbReference type="OrthoDB" id="2551456at2"/>
<protein>
    <recommendedName>
        <fullName evidence="8">ABC transmembrane type-1 domain-containing protein</fullName>
    </recommendedName>
</protein>
<feature type="transmembrane region" description="Helical" evidence="7">
    <location>
        <begin position="226"/>
        <end position="247"/>
    </location>
</feature>
<dbReference type="AlphaFoldDB" id="A0A0B5AJ68"/>
<accession>A0A0B5AJ68</accession>
<feature type="domain" description="ABC transmembrane type-1" evidence="8">
    <location>
        <begin position="85"/>
        <end position="298"/>
    </location>
</feature>
<feature type="transmembrane region" description="Helical" evidence="7">
    <location>
        <begin position="89"/>
        <end position="109"/>
    </location>
</feature>
<evidence type="ECO:0000313" key="9">
    <source>
        <dbReference type="EMBL" id="AJD90111.1"/>
    </source>
</evidence>
<dbReference type="HOGENOM" id="CLU_926398_0_0_9"/>
<proteinExistence type="inferred from homology"/>
<dbReference type="Gene3D" id="1.10.3720.10">
    <property type="entry name" value="MetI-like"/>
    <property type="match status" value="1"/>
</dbReference>